<keyword evidence="2" id="KW-1185">Reference proteome</keyword>
<evidence type="ECO:0000313" key="2">
    <source>
        <dbReference type="Proteomes" id="UP001163156"/>
    </source>
</evidence>
<proteinExistence type="predicted"/>
<protein>
    <submittedName>
        <fullName evidence="1">Uncharacterized protein</fullName>
    </submittedName>
</protein>
<dbReference type="EMBL" id="CP110226">
    <property type="protein sequence ID" value="UZD23799.1"/>
    <property type="molecule type" value="Genomic_DNA"/>
</dbReference>
<accession>A0ABY6MNL9</accession>
<sequence>MKKTLPLLITCLLILFGSCDREIEEGPIDLGYDFQPLEVGLFWIYEVDQTIYFGENDAEQSQFFYRDQIRSFYLNAAGEQVFVVGRSKSEDLNAWENVLQYTLIPRSKSLVRSVNNEALVTLVFPPKDGQVWDGEIYSADQPDDFQMEMDLNANTLRVIQEESDDEVTYRDHRFETYERGIGMVEKYDEVLTYCSRNDCLGQQLIDSGFKIQLTLSDYGKN</sequence>
<dbReference type="PROSITE" id="PS51257">
    <property type="entry name" value="PROKAR_LIPOPROTEIN"/>
    <property type="match status" value="1"/>
</dbReference>
<gene>
    <name evidence="1" type="ORF">OM944_04730</name>
</gene>
<evidence type="ECO:0000313" key="1">
    <source>
        <dbReference type="EMBL" id="UZD23799.1"/>
    </source>
</evidence>
<organism evidence="1 2">
    <name type="scientific">Algoriphagus halophytocola</name>
    <dbReference type="NCBI Taxonomy" id="2991499"/>
    <lineage>
        <taxon>Bacteria</taxon>
        <taxon>Pseudomonadati</taxon>
        <taxon>Bacteroidota</taxon>
        <taxon>Cytophagia</taxon>
        <taxon>Cytophagales</taxon>
        <taxon>Cyclobacteriaceae</taxon>
        <taxon>Algoriphagus</taxon>
    </lineage>
</organism>
<dbReference type="RefSeq" id="WP_264810437.1">
    <property type="nucleotide sequence ID" value="NZ_CP110226.1"/>
</dbReference>
<dbReference type="Proteomes" id="UP001163156">
    <property type="component" value="Chromosome"/>
</dbReference>
<name>A0ABY6MNL9_9BACT</name>
<reference evidence="1" key="1">
    <citation type="submission" date="2022-10" db="EMBL/GenBank/DDBJ databases">
        <title>Algoriphagus sp. a novel bacteria isolate from halophytes salicornia europaea.</title>
        <authorList>
            <person name="Peng Y."/>
            <person name="Jiang L."/>
            <person name="Lee J."/>
        </authorList>
    </citation>
    <scope>NUCLEOTIDE SEQUENCE</scope>
    <source>
        <strain evidence="1">TR-M5</strain>
    </source>
</reference>